<keyword evidence="8" id="KW-0808">Transferase</keyword>
<keyword evidence="9" id="KW-0233">DNA recombination</keyword>
<dbReference type="GO" id="GO:0015074">
    <property type="term" value="P:DNA integration"/>
    <property type="evidence" value="ECO:0007669"/>
    <property type="project" value="UniProtKB-KW"/>
</dbReference>
<evidence type="ECO:0000256" key="6">
    <source>
        <dbReference type="ARBA" id="ARBA00022908"/>
    </source>
</evidence>
<dbReference type="STRING" id="4795.A0A225X0D0"/>
<keyword evidence="8" id="KW-0548">Nucleotidyltransferase</keyword>
<evidence type="ECO:0000256" key="9">
    <source>
        <dbReference type="ARBA" id="ARBA00023172"/>
    </source>
</evidence>
<evidence type="ECO:0000259" key="10">
    <source>
        <dbReference type="Pfam" id="PF25597"/>
    </source>
</evidence>
<dbReference type="GO" id="GO:0016787">
    <property type="term" value="F:hydrolase activity"/>
    <property type="evidence" value="ECO:0007669"/>
    <property type="project" value="UniProtKB-KW"/>
</dbReference>
<dbReference type="PANTHER" id="PTHR42648:SF11">
    <property type="entry name" value="TRANSPOSON TY4-P GAG-POL POLYPROTEIN"/>
    <property type="match status" value="1"/>
</dbReference>
<dbReference type="GO" id="GO:0003964">
    <property type="term" value="F:RNA-directed DNA polymerase activity"/>
    <property type="evidence" value="ECO:0007669"/>
    <property type="project" value="UniProtKB-KW"/>
</dbReference>
<sequence>MACWRKETAKDPFIGDGYLQRKEMLLGFMETLRTHHNIWGPHHVDSYLGKRCFGVFVDESFSTLVLLAERSEIYEKFETYYEQAKTHLNVRMKEFRCDNAKELIKLSSICEQKFDMECTSTIKHTPEQNGVAERMIRTSVLNRFHLPEELWADAAMTATYYINIVANSTKDMEVPYAVWYRELPSYSRLRTFGCAALLYVDKVERRKMHAKAREVIFFGYSRAKHGYRMLDCNTRKAICSHTAVFYGNKPGHIAAGPEPLLNITMSIQQYLNVDSSVMKSIPAMLDEMHEEDNSDVDCEASEVQRDRQQVGQMIREVPGQVGLVGQCRISLPSGPI</sequence>
<dbReference type="InterPro" id="IPR039537">
    <property type="entry name" value="Retrotran_Ty1/copia-like"/>
</dbReference>
<dbReference type="GO" id="GO:0003887">
    <property type="term" value="F:DNA-directed DNA polymerase activity"/>
    <property type="evidence" value="ECO:0007669"/>
    <property type="project" value="UniProtKB-KW"/>
</dbReference>
<proteinExistence type="predicted"/>
<dbReference type="InterPro" id="IPR036397">
    <property type="entry name" value="RNaseH_sf"/>
</dbReference>
<dbReference type="Proteomes" id="UP000198211">
    <property type="component" value="Unassembled WGS sequence"/>
</dbReference>
<feature type="domain" description="Retroviral polymerase SH3-like" evidence="10">
    <location>
        <begin position="194"/>
        <end position="248"/>
    </location>
</feature>
<accession>A0A225X0D0</accession>
<keyword evidence="2" id="KW-0479">Metal-binding</keyword>
<keyword evidence="4" id="KW-0378">Hydrolase</keyword>
<evidence type="ECO:0000256" key="2">
    <source>
        <dbReference type="ARBA" id="ARBA00022723"/>
    </source>
</evidence>
<evidence type="ECO:0000313" key="11">
    <source>
        <dbReference type="EMBL" id="OWZ23341.1"/>
    </source>
</evidence>
<dbReference type="GO" id="GO:0004519">
    <property type="term" value="F:endonuclease activity"/>
    <property type="evidence" value="ECO:0007669"/>
    <property type="project" value="UniProtKB-KW"/>
</dbReference>
<evidence type="ECO:0000313" key="12">
    <source>
        <dbReference type="Proteomes" id="UP000198211"/>
    </source>
</evidence>
<name>A0A225X0D0_9STRA</name>
<dbReference type="InterPro" id="IPR057670">
    <property type="entry name" value="SH3_retrovirus"/>
</dbReference>
<evidence type="ECO:0000256" key="7">
    <source>
        <dbReference type="ARBA" id="ARBA00022918"/>
    </source>
</evidence>
<reference evidence="12" key="1">
    <citation type="submission" date="2017-03" db="EMBL/GenBank/DDBJ databases">
        <title>Phytopthora megakarya and P. palmivora, two closely related causual agents of cacao black pod achieved similar genome size and gene model numbers by different mechanisms.</title>
        <authorList>
            <person name="Ali S."/>
            <person name="Shao J."/>
            <person name="Larry D.J."/>
            <person name="Kronmiller B."/>
            <person name="Shen D."/>
            <person name="Strem M.D."/>
            <person name="Melnick R.L."/>
            <person name="Guiltinan M.J."/>
            <person name="Tyler B.M."/>
            <person name="Meinhardt L.W."/>
            <person name="Bailey B.A."/>
        </authorList>
    </citation>
    <scope>NUCLEOTIDE SEQUENCE [LARGE SCALE GENOMIC DNA]</scope>
    <source>
        <strain evidence="12">zdho120</strain>
    </source>
</reference>
<dbReference type="InterPro" id="IPR012337">
    <property type="entry name" value="RNaseH-like_sf"/>
</dbReference>
<evidence type="ECO:0000256" key="5">
    <source>
        <dbReference type="ARBA" id="ARBA00022842"/>
    </source>
</evidence>
<comment type="caution">
    <text evidence="11">The sequence shown here is derived from an EMBL/GenBank/DDBJ whole genome shotgun (WGS) entry which is preliminary data.</text>
</comment>
<keyword evidence="12" id="KW-1185">Reference proteome</keyword>
<evidence type="ECO:0000256" key="1">
    <source>
        <dbReference type="ARBA" id="ARBA00022722"/>
    </source>
</evidence>
<keyword evidence="7" id="KW-0695">RNA-directed DNA polymerase</keyword>
<keyword evidence="8" id="KW-0239">DNA-directed DNA polymerase</keyword>
<dbReference type="EMBL" id="NBNE01000070">
    <property type="protein sequence ID" value="OWZ23341.1"/>
    <property type="molecule type" value="Genomic_DNA"/>
</dbReference>
<dbReference type="Gene3D" id="3.30.420.10">
    <property type="entry name" value="Ribonuclease H-like superfamily/Ribonuclease H"/>
    <property type="match status" value="1"/>
</dbReference>
<keyword evidence="1" id="KW-0540">Nuclease</keyword>
<dbReference type="GO" id="GO:0006310">
    <property type="term" value="P:DNA recombination"/>
    <property type="evidence" value="ECO:0007669"/>
    <property type="project" value="UniProtKB-KW"/>
</dbReference>
<dbReference type="Pfam" id="PF25597">
    <property type="entry name" value="SH3_retrovirus"/>
    <property type="match status" value="1"/>
</dbReference>
<evidence type="ECO:0000256" key="4">
    <source>
        <dbReference type="ARBA" id="ARBA00022801"/>
    </source>
</evidence>
<dbReference type="PANTHER" id="PTHR42648">
    <property type="entry name" value="TRANSPOSASE, PUTATIVE-RELATED"/>
    <property type="match status" value="1"/>
</dbReference>
<keyword evidence="5" id="KW-0460">Magnesium</keyword>
<dbReference type="SUPFAM" id="SSF53098">
    <property type="entry name" value="Ribonuclease H-like"/>
    <property type="match status" value="1"/>
</dbReference>
<keyword evidence="3" id="KW-0255">Endonuclease</keyword>
<dbReference type="AlphaFoldDB" id="A0A225X0D0"/>
<evidence type="ECO:0000256" key="8">
    <source>
        <dbReference type="ARBA" id="ARBA00022932"/>
    </source>
</evidence>
<dbReference type="OrthoDB" id="413361at2759"/>
<evidence type="ECO:0000256" key="3">
    <source>
        <dbReference type="ARBA" id="ARBA00022759"/>
    </source>
</evidence>
<gene>
    <name evidence="11" type="ORF">PHMEG_0001786</name>
</gene>
<dbReference type="GO" id="GO:0003676">
    <property type="term" value="F:nucleic acid binding"/>
    <property type="evidence" value="ECO:0007669"/>
    <property type="project" value="InterPro"/>
</dbReference>
<protein>
    <recommendedName>
        <fullName evidence="10">Retroviral polymerase SH3-like domain-containing protein</fullName>
    </recommendedName>
</protein>
<keyword evidence="6" id="KW-0229">DNA integration</keyword>
<organism evidence="11 12">
    <name type="scientific">Phytophthora megakarya</name>
    <dbReference type="NCBI Taxonomy" id="4795"/>
    <lineage>
        <taxon>Eukaryota</taxon>
        <taxon>Sar</taxon>
        <taxon>Stramenopiles</taxon>
        <taxon>Oomycota</taxon>
        <taxon>Peronosporomycetes</taxon>
        <taxon>Peronosporales</taxon>
        <taxon>Peronosporaceae</taxon>
        <taxon>Phytophthora</taxon>
    </lineage>
</organism>
<dbReference type="GO" id="GO:0046872">
    <property type="term" value="F:metal ion binding"/>
    <property type="evidence" value="ECO:0007669"/>
    <property type="project" value="UniProtKB-KW"/>
</dbReference>